<gene>
    <name evidence="1" type="ORF">GCM10022402_22530</name>
</gene>
<proteinExistence type="predicted"/>
<name>A0ABP7FMF5_9ACTN</name>
<organism evidence="1 2">
    <name type="scientific">Salinactinospora qingdaonensis</name>
    <dbReference type="NCBI Taxonomy" id="702744"/>
    <lineage>
        <taxon>Bacteria</taxon>
        <taxon>Bacillati</taxon>
        <taxon>Actinomycetota</taxon>
        <taxon>Actinomycetes</taxon>
        <taxon>Streptosporangiales</taxon>
        <taxon>Nocardiopsidaceae</taxon>
        <taxon>Salinactinospora</taxon>
    </lineage>
</organism>
<protein>
    <recommendedName>
        <fullName evidence="3">Phosphotransferase enzyme family protein</fullName>
    </recommendedName>
</protein>
<evidence type="ECO:0000313" key="2">
    <source>
        <dbReference type="Proteomes" id="UP001500908"/>
    </source>
</evidence>
<dbReference type="SUPFAM" id="SSF56112">
    <property type="entry name" value="Protein kinase-like (PK-like)"/>
    <property type="match status" value="1"/>
</dbReference>
<reference evidence="2" key="1">
    <citation type="journal article" date="2019" name="Int. J. Syst. Evol. Microbiol.">
        <title>The Global Catalogue of Microorganisms (GCM) 10K type strain sequencing project: providing services to taxonomists for standard genome sequencing and annotation.</title>
        <authorList>
            <consortium name="The Broad Institute Genomics Platform"/>
            <consortium name="The Broad Institute Genome Sequencing Center for Infectious Disease"/>
            <person name="Wu L."/>
            <person name="Ma J."/>
        </authorList>
    </citation>
    <scope>NUCLEOTIDE SEQUENCE [LARGE SCALE GENOMIC DNA]</scope>
    <source>
        <strain evidence="2">JCM 17137</strain>
    </source>
</reference>
<sequence>MINGETSYLTHLAEVLWPCGGLMGRGGQRPVLGAAQLAPQYGGEVREYLPVPSAHKPRVILPVTHRYAAARGIVAFGQRHSFAERLRTSLLSTAFASGVAPLLLRDRLRVAAGRTIEHALSAALDREVIIAIHVGPPRANRKPVLLLLTPGGRVVGYAKVGVNALTSRLVRSETAALNRLVSARLPDITVPRLLHSGEWNGHPLLVQEALPVGEQTERPTRRQLLRCVTQIFALGRGREVRLSRSEYRRHLLRRVDALGARPEAPALRATLERLPDVGMPFGAWHGDLTRWNIASTPRRAFVWDWERLAFDVPAGFDALHYELNESVQIGVHQGVHRWLDSGAWLLRDPLLRATGLRPEAVSTVMALYLIDLATRYLHDRQAEAGSNLAAIDDWLLPALASLEERAAHEAGDAH</sequence>
<comment type="caution">
    <text evidence="1">The sequence shown here is derived from an EMBL/GenBank/DDBJ whole genome shotgun (WGS) entry which is preliminary data.</text>
</comment>
<evidence type="ECO:0000313" key="1">
    <source>
        <dbReference type="EMBL" id="GAA3742333.1"/>
    </source>
</evidence>
<dbReference type="Proteomes" id="UP001500908">
    <property type="component" value="Unassembled WGS sequence"/>
</dbReference>
<dbReference type="InterPro" id="IPR011009">
    <property type="entry name" value="Kinase-like_dom_sf"/>
</dbReference>
<evidence type="ECO:0008006" key="3">
    <source>
        <dbReference type="Google" id="ProtNLM"/>
    </source>
</evidence>
<keyword evidence="2" id="KW-1185">Reference proteome</keyword>
<accession>A0ABP7FMF5</accession>
<dbReference type="EMBL" id="BAABDD010000008">
    <property type="protein sequence ID" value="GAA3742333.1"/>
    <property type="molecule type" value="Genomic_DNA"/>
</dbReference>